<evidence type="ECO:0000256" key="5">
    <source>
        <dbReference type="ARBA" id="ARBA00022989"/>
    </source>
</evidence>
<keyword evidence="4 9" id="KW-0812">Transmembrane</keyword>
<evidence type="ECO:0000256" key="2">
    <source>
        <dbReference type="ARBA" id="ARBA00022448"/>
    </source>
</evidence>
<evidence type="ECO:0000256" key="6">
    <source>
        <dbReference type="ARBA" id="ARBA00023136"/>
    </source>
</evidence>
<dbReference type="GO" id="GO:0005886">
    <property type="term" value="C:plasma membrane"/>
    <property type="evidence" value="ECO:0007669"/>
    <property type="project" value="UniProtKB-SubCell"/>
</dbReference>
<evidence type="ECO:0000256" key="9">
    <source>
        <dbReference type="RuleBase" id="RU003942"/>
    </source>
</evidence>
<evidence type="ECO:0000313" key="11">
    <source>
        <dbReference type="EMBL" id="SFC65877.1"/>
    </source>
</evidence>
<keyword evidence="2" id="KW-0813">Transport</keyword>
<keyword evidence="12" id="KW-1185">Reference proteome</keyword>
<feature type="transmembrane region" description="Helical" evidence="10">
    <location>
        <begin position="57"/>
        <end position="79"/>
    </location>
</feature>
<evidence type="ECO:0000256" key="1">
    <source>
        <dbReference type="ARBA" id="ARBA00004651"/>
    </source>
</evidence>
<evidence type="ECO:0000256" key="3">
    <source>
        <dbReference type="ARBA" id="ARBA00022475"/>
    </source>
</evidence>
<organism evidence="11 12">
    <name type="scientific">Kushneria avicenniae</name>
    <dbReference type="NCBI Taxonomy" id="402385"/>
    <lineage>
        <taxon>Bacteria</taxon>
        <taxon>Pseudomonadati</taxon>
        <taxon>Pseudomonadota</taxon>
        <taxon>Gammaproteobacteria</taxon>
        <taxon>Oceanospirillales</taxon>
        <taxon>Halomonadaceae</taxon>
        <taxon>Kushneria</taxon>
    </lineage>
</organism>
<dbReference type="PANTHER" id="PTHR30561:SF0">
    <property type="entry name" value="GUANIDINIUM EXPORTER"/>
    <property type="match status" value="1"/>
</dbReference>
<dbReference type="InterPro" id="IPR000390">
    <property type="entry name" value="Small_drug/metabolite_transptr"/>
</dbReference>
<evidence type="ECO:0000256" key="10">
    <source>
        <dbReference type="SAM" id="Phobius"/>
    </source>
</evidence>
<dbReference type="SUPFAM" id="SSF103481">
    <property type="entry name" value="Multidrug resistance efflux transporter EmrE"/>
    <property type="match status" value="1"/>
</dbReference>
<dbReference type="RefSeq" id="WP_090133985.1">
    <property type="nucleotide sequence ID" value="NZ_FOLY01000004.1"/>
</dbReference>
<keyword evidence="3" id="KW-1003">Cell membrane</keyword>
<feature type="transmembrane region" description="Helical" evidence="10">
    <location>
        <begin position="32"/>
        <end position="50"/>
    </location>
</feature>
<evidence type="ECO:0000256" key="4">
    <source>
        <dbReference type="ARBA" id="ARBA00022692"/>
    </source>
</evidence>
<feature type="transmembrane region" description="Helical" evidence="10">
    <location>
        <begin position="85"/>
        <end position="103"/>
    </location>
</feature>
<dbReference type="GO" id="GO:0022857">
    <property type="term" value="F:transmembrane transporter activity"/>
    <property type="evidence" value="ECO:0007669"/>
    <property type="project" value="InterPro"/>
</dbReference>
<dbReference type="InterPro" id="IPR045324">
    <property type="entry name" value="Small_multidrug_res"/>
</dbReference>
<dbReference type="AlphaFoldDB" id="A0A1I1KYH8"/>
<proteinExistence type="inferred from homology"/>
<gene>
    <name evidence="11" type="ORF">SAMN05421848_2263</name>
</gene>
<dbReference type="Gene3D" id="1.10.3730.20">
    <property type="match status" value="1"/>
</dbReference>
<name>A0A1I1KYH8_9GAMM</name>
<dbReference type="EMBL" id="FOLY01000004">
    <property type="protein sequence ID" value="SFC65877.1"/>
    <property type="molecule type" value="Genomic_DNA"/>
</dbReference>
<accession>A0A1I1KYH8</accession>
<keyword evidence="6 10" id="KW-0472">Membrane</keyword>
<protein>
    <recommendedName>
        <fullName evidence="8">Guanidinium exporter</fullName>
    </recommendedName>
</protein>
<evidence type="ECO:0000256" key="8">
    <source>
        <dbReference type="ARBA" id="ARBA00039168"/>
    </source>
</evidence>
<dbReference type="Proteomes" id="UP000199046">
    <property type="component" value="Unassembled WGS sequence"/>
</dbReference>
<evidence type="ECO:0000256" key="7">
    <source>
        <dbReference type="ARBA" id="ARBA00038151"/>
    </source>
</evidence>
<comment type="similarity">
    <text evidence="7">Belongs to the drug/metabolite transporter (DMT) superfamily. Small multidrug resistance (SMR) (TC 2.A.7.1) family. Gdx/SugE subfamily.</text>
</comment>
<dbReference type="InterPro" id="IPR037185">
    <property type="entry name" value="EmrE-like"/>
</dbReference>
<sequence>MYWLALIMSGLMEVVGVTGIEKFNRGSRRAGLAMLVVGFGLSLAFISFAMRDISLGVAYAVFTAIGTVASALLGMLFWGESKSPVRLGFMTLIIASVVGLKLVSGTQ</sequence>
<evidence type="ECO:0000313" key="12">
    <source>
        <dbReference type="Proteomes" id="UP000199046"/>
    </source>
</evidence>
<dbReference type="Pfam" id="PF00893">
    <property type="entry name" value="Multi_Drug_Res"/>
    <property type="match status" value="1"/>
</dbReference>
<reference evidence="12" key="1">
    <citation type="submission" date="2016-10" db="EMBL/GenBank/DDBJ databases">
        <authorList>
            <person name="Varghese N."/>
            <person name="Submissions S."/>
        </authorList>
    </citation>
    <scope>NUCLEOTIDE SEQUENCE [LARGE SCALE GENOMIC DNA]</scope>
    <source>
        <strain evidence="12">DSM 23439</strain>
    </source>
</reference>
<keyword evidence="5 10" id="KW-1133">Transmembrane helix</keyword>
<dbReference type="OrthoDB" id="9808638at2"/>
<dbReference type="STRING" id="402385.SAMN05421848_2263"/>
<comment type="subcellular location">
    <subcellularLocation>
        <location evidence="1 9">Cell membrane</location>
        <topology evidence="1 9">Multi-pass membrane protein</topology>
    </subcellularLocation>
</comment>
<dbReference type="PANTHER" id="PTHR30561">
    <property type="entry name" value="SMR FAMILY PROTON-DEPENDENT DRUG EFFLUX TRANSPORTER SUGE"/>
    <property type="match status" value="1"/>
</dbReference>